<dbReference type="InterPro" id="IPR052895">
    <property type="entry name" value="HetReg/Transcr_Mod"/>
</dbReference>
<evidence type="ECO:0000259" key="1">
    <source>
        <dbReference type="Pfam" id="PF06985"/>
    </source>
</evidence>
<evidence type="ECO:0000313" key="3">
    <source>
        <dbReference type="Proteomes" id="UP000184330"/>
    </source>
</evidence>
<dbReference type="Proteomes" id="UP000184330">
    <property type="component" value="Unassembled WGS sequence"/>
</dbReference>
<sequence length="647" mass="74178">MAPYKYKPLKSKSSIRLLTNLSTTGDHIKCNLEDVDLDTEPKYDCLSYTWGDPLYQKYLTKKIPYDFPQPSGVIKIDGDDQELPIGKNLYDALIEFGKSPGGEGDLQRQESIWIDAVCINQEDKVTDEKKNQIMMMGRIYSQAQSVVVWLGPEMPDDPGLEITKTVLQRLAKIPHEKLETMVLSDLDNTDTYEMLGIDPVDSWEWACFGSFILRSWFARMWVVQETFFAKKFIVFCGSKILDWEEITRASRVLKETHLGKLLNERMEETIIEQEPSTHSTYIGNPISNQFIFIDLKKTAASLRLERLLAYSRYFGATMAEDRVFAVLNMWKPEWKRKPEDVKTAEFMMKNKEDPVEVYTKASIVAIRVPRAPDGEKRWYAAGELEFEPPEELYCAHLKVKGFRVDEIVEFAATDLELIDKHQMFTLLEILSQYLKSAKPSGTSTTDRFEAFWRTLIKDTFLGKPAGNEDPKARKAFHLIITFFVWSLDGELKGLRDALQNPLNTTKEEDTDFPELSKINSKTKILVDELSALDNSVIPSWENMHQIIKLGNECGYVPEDVAPDLENIMASFNAAYQCRRMFRTNNNYLGITAESIKKGDEVWVFAGAIVPMVVRFEKEKWRFVGEAYMHGIMNGEAVGKESTSIVLE</sequence>
<dbReference type="EMBL" id="FJOG01000004">
    <property type="protein sequence ID" value="CZR54067.1"/>
    <property type="molecule type" value="Genomic_DNA"/>
</dbReference>
<dbReference type="PANTHER" id="PTHR24148:SF73">
    <property type="entry name" value="HET DOMAIN PROTEIN (AFU_ORTHOLOGUE AFUA_8G01020)"/>
    <property type="match status" value="1"/>
</dbReference>
<evidence type="ECO:0000313" key="2">
    <source>
        <dbReference type="EMBL" id="CZR54067.1"/>
    </source>
</evidence>
<dbReference type="Pfam" id="PF26639">
    <property type="entry name" value="Het-6_barrel"/>
    <property type="match status" value="1"/>
</dbReference>
<reference evidence="2 3" key="1">
    <citation type="submission" date="2016-03" db="EMBL/GenBank/DDBJ databases">
        <authorList>
            <person name="Ploux O."/>
        </authorList>
    </citation>
    <scope>NUCLEOTIDE SEQUENCE [LARGE SCALE GENOMIC DNA]</scope>
    <source>
        <strain evidence="2 3">UAMH 11012</strain>
    </source>
</reference>
<proteinExistence type="predicted"/>
<protein>
    <recommendedName>
        <fullName evidence="1">Heterokaryon incompatibility domain-containing protein</fullName>
    </recommendedName>
</protein>
<dbReference type="Pfam" id="PF06985">
    <property type="entry name" value="HET"/>
    <property type="match status" value="1"/>
</dbReference>
<keyword evidence="3" id="KW-1185">Reference proteome</keyword>
<dbReference type="STRING" id="576137.A0A1L7WMR0"/>
<accession>A0A1L7WMR0</accession>
<dbReference type="OrthoDB" id="3548654at2759"/>
<dbReference type="AlphaFoldDB" id="A0A1L7WMR0"/>
<feature type="domain" description="Heterokaryon incompatibility" evidence="1">
    <location>
        <begin position="43"/>
        <end position="225"/>
    </location>
</feature>
<organism evidence="2 3">
    <name type="scientific">Phialocephala subalpina</name>
    <dbReference type="NCBI Taxonomy" id="576137"/>
    <lineage>
        <taxon>Eukaryota</taxon>
        <taxon>Fungi</taxon>
        <taxon>Dikarya</taxon>
        <taxon>Ascomycota</taxon>
        <taxon>Pezizomycotina</taxon>
        <taxon>Leotiomycetes</taxon>
        <taxon>Helotiales</taxon>
        <taxon>Mollisiaceae</taxon>
        <taxon>Phialocephala</taxon>
        <taxon>Phialocephala fortinii species complex</taxon>
    </lineage>
</organism>
<name>A0A1L7WMR0_9HELO</name>
<dbReference type="PANTHER" id="PTHR24148">
    <property type="entry name" value="ANKYRIN REPEAT DOMAIN-CONTAINING PROTEIN 39 HOMOLOG-RELATED"/>
    <property type="match status" value="1"/>
</dbReference>
<dbReference type="InterPro" id="IPR010730">
    <property type="entry name" value="HET"/>
</dbReference>
<gene>
    <name evidence="2" type="ORF">PAC_03950</name>
</gene>